<feature type="domain" description="Exoribonuclease phosphorolytic" evidence="7">
    <location>
        <begin position="151"/>
        <end position="216"/>
    </location>
</feature>
<dbReference type="GO" id="GO:0000177">
    <property type="term" value="C:cytoplasmic exosome (RNase complex)"/>
    <property type="evidence" value="ECO:0007669"/>
    <property type="project" value="TreeGrafter"/>
</dbReference>
<dbReference type="GO" id="GO:0003723">
    <property type="term" value="F:RNA binding"/>
    <property type="evidence" value="ECO:0007669"/>
    <property type="project" value="TreeGrafter"/>
</dbReference>
<dbReference type="GO" id="GO:0071051">
    <property type="term" value="P:poly(A)-dependent snoRNA 3'-end processing"/>
    <property type="evidence" value="ECO:0007669"/>
    <property type="project" value="TreeGrafter"/>
</dbReference>
<dbReference type="InterPro" id="IPR036345">
    <property type="entry name" value="ExoRNase_PH_dom2_sf"/>
</dbReference>
<dbReference type="PANTHER" id="PTHR11953:SF0">
    <property type="entry name" value="EXOSOME COMPLEX COMPONENT RRP41"/>
    <property type="match status" value="1"/>
</dbReference>
<dbReference type="PANTHER" id="PTHR11953">
    <property type="entry name" value="EXOSOME COMPLEX COMPONENT"/>
    <property type="match status" value="1"/>
</dbReference>
<evidence type="ECO:0000256" key="3">
    <source>
        <dbReference type="ARBA" id="ARBA00006678"/>
    </source>
</evidence>
<dbReference type="InterPro" id="IPR015847">
    <property type="entry name" value="ExoRNase_PH_dom2"/>
</dbReference>
<reference evidence="8 9" key="1">
    <citation type="journal article" date="2021" name="Sci. Rep.">
        <title>Genome sequencing of the multicellular alga Astrephomene provides insights into convergent evolution of germ-soma differentiation.</title>
        <authorList>
            <person name="Yamashita S."/>
            <person name="Yamamoto K."/>
            <person name="Matsuzaki R."/>
            <person name="Suzuki S."/>
            <person name="Yamaguchi H."/>
            <person name="Hirooka S."/>
            <person name="Minakuchi Y."/>
            <person name="Miyagishima S."/>
            <person name="Kawachi M."/>
            <person name="Toyoda A."/>
            <person name="Nozaki H."/>
        </authorList>
    </citation>
    <scope>NUCLEOTIDE SEQUENCE [LARGE SCALE GENOMIC DNA]</scope>
    <source>
        <strain evidence="8 9">NIES-4017</strain>
    </source>
</reference>
<dbReference type="AlphaFoldDB" id="A0AAD3HND1"/>
<name>A0AAD3HND1_9CHLO</name>
<dbReference type="Proteomes" id="UP001054857">
    <property type="component" value="Unassembled WGS sequence"/>
</dbReference>
<sequence length="246" mass="26422">MEYVSPEGLRLDGRRPRELRRINCQLDVLSNADGSAIFEMGNTKVLAAVFGPHAVTRRSDVREEGAVVVCEYSMAAFSTGERRRRGKGDRRSTELSLVIRNTLEQAIMTELLPRSQIDVYVQVLQADGGTRCAAINAAVLALAAAGVPLRDLVAACAAGHLDATPLLDLNYSEDAGGGPDLAVALAPRLDQLVLVQMDNRLPVDTFQAVLELAREGCRTISSVMRGALLEHTRRLALARGMAGSSA</sequence>
<keyword evidence="5" id="KW-0271">Exosome</keyword>
<proteinExistence type="inferred from homology"/>
<dbReference type="InterPro" id="IPR020568">
    <property type="entry name" value="Ribosomal_Su5_D2-typ_SF"/>
</dbReference>
<dbReference type="SUPFAM" id="SSF55666">
    <property type="entry name" value="Ribonuclease PH domain 2-like"/>
    <property type="match status" value="1"/>
</dbReference>
<evidence type="ECO:0008006" key="10">
    <source>
        <dbReference type="Google" id="ProtNLM"/>
    </source>
</evidence>
<dbReference type="GO" id="GO:0034475">
    <property type="term" value="P:U4 snRNA 3'-end processing"/>
    <property type="evidence" value="ECO:0007669"/>
    <property type="project" value="TreeGrafter"/>
</dbReference>
<dbReference type="GO" id="GO:0071028">
    <property type="term" value="P:nuclear mRNA surveillance"/>
    <property type="evidence" value="ECO:0007669"/>
    <property type="project" value="TreeGrafter"/>
</dbReference>
<dbReference type="GO" id="GO:0000176">
    <property type="term" value="C:nuclear exosome (RNase complex)"/>
    <property type="evidence" value="ECO:0007669"/>
    <property type="project" value="TreeGrafter"/>
</dbReference>
<evidence type="ECO:0000256" key="5">
    <source>
        <dbReference type="ARBA" id="ARBA00022835"/>
    </source>
</evidence>
<dbReference type="FunFam" id="3.30.230.70:FF:000004">
    <property type="entry name" value="Exosome complex component Rrp41"/>
    <property type="match status" value="1"/>
</dbReference>
<accession>A0AAD3HND1</accession>
<comment type="subcellular location">
    <subcellularLocation>
        <location evidence="1">Cytoplasm</location>
    </subcellularLocation>
    <subcellularLocation>
        <location evidence="2">Nucleus</location>
        <location evidence="2">Nucleolus</location>
    </subcellularLocation>
</comment>
<feature type="domain" description="Exoribonuclease phosphorolytic" evidence="6">
    <location>
        <begin position="18"/>
        <end position="148"/>
    </location>
</feature>
<dbReference type="SUPFAM" id="SSF54211">
    <property type="entry name" value="Ribosomal protein S5 domain 2-like"/>
    <property type="match status" value="1"/>
</dbReference>
<evidence type="ECO:0000256" key="2">
    <source>
        <dbReference type="ARBA" id="ARBA00004604"/>
    </source>
</evidence>
<evidence type="ECO:0000259" key="7">
    <source>
        <dbReference type="Pfam" id="PF03725"/>
    </source>
</evidence>
<comment type="similarity">
    <text evidence="3">Belongs to the RNase PH family.</text>
</comment>
<comment type="caution">
    <text evidence="8">The sequence shown here is derived from an EMBL/GenBank/DDBJ whole genome shotgun (WGS) entry which is preliminary data.</text>
</comment>
<evidence type="ECO:0000259" key="6">
    <source>
        <dbReference type="Pfam" id="PF01138"/>
    </source>
</evidence>
<organism evidence="8 9">
    <name type="scientific">Astrephomene gubernaculifera</name>
    <dbReference type="NCBI Taxonomy" id="47775"/>
    <lineage>
        <taxon>Eukaryota</taxon>
        <taxon>Viridiplantae</taxon>
        <taxon>Chlorophyta</taxon>
        <taxon>core chlorophytes</taxon>
        <taxon>Chlorophyceae</taxon>
        <taxon>CS clade</taxon>
        <taxon>Chlamydomonadales</taxon>
        <taxon>Astrephomenaceae</taxon>
        <taxon>Astrephomene</taxon>
    </lineage>
</organism>
<dbReference type="InterPro" id="IPR050080">
    <property type="entry name" value="RNase_PH"/>
</dbReference>
<evidence type="ECO:0000256" key="1">
    <source>
        <dbReference type="ARBA" id="ARBA00004496"/>
    </source>
</evidence>
<keyword evidence="4" id="KW-0963">Cytoplasm</keyword>
<dbReference type="Gene3D" id="3.30.230.70">
    <property type="entry name" value="GHMP Kinase, N-terminal domain"/>
    <property type="match status" value="1"/>
</dbReference>
<gene>
    <name evidence="8" type="ORF">Agub_g8713</name>
</gene>
<evidence type="ECO:0000313" key="9">
    <source>
        <dbReference type="Proteomes" id="UP001054857"/>
    </source>
</evidence>
<dbReference type="GO" id="GO:0005730">
    <property type="term" value="C:nucleolus"/>
    <property type="evidence" value="ECO:0007669"/>
    <property type="project" value="UniProtKB-SubCell"/>
</dbReference>
<keyword evidence="9" id="KW-1185">Reference proteome</keyword>
<dbReference type="GO" id="GO:0016075">
    <property type="term" value="P:rRNA catabolic process"/>
    <property type="evidence" value="ECO:0007669"/>
    <property type="project" value="TreeGrafter"/>
</dbReference>
<evidence type="ECO:0000256" key="4">
    <source>
        <dbReference type="ARBA" id="ARBA00022490"/>
    </source>
</evidence>
<dbReference type="CDD" id="cd11370">
    <property type="entry name" value="RNase_PH_RRP41"/>
    <property type="match status" value="1"/>
</dbReference>
<dbReference type="InterPro" id="IPR027408">
    <property type="entry name" value="PNPase/RNase_PH_dom_sf"/>
</dbReference>
<dbReference type="InterPro" id="IPR001247">
    <property type="entry name" value="ExoRNase_PH_dom1"/>
</dbReference>
<dbReference type="EMBL" id="BMAR01000016">
    <property type="protein sequence ID" value="GFR47028.1"/>
    <property type="molecule type" value="Genomic_DNA"/>
</dbReference>
<dbReference type="Pfam" id="PF03725">
    <property type="entry name" value="RNase_PH_C"/>
    <property type="match status" value="1"/>
</dbReference>
<dbReference type="Pfam" id="PF01138">
    <property type="entry name" value="RNase_PH"/>
    <property type="match status" value="1"/>
</dbReference>
<protein>
    <recommendedName>
        <fullName evidence="10">Exosome complex component RRP41</fullName>
    </recommendedName>
</protein>
<evidence type="ECO:0000313" key="8">
    <source>
        <dbReference type="EMBL" id="GFR47028.1"/>
    </source>
</evidence>